<name>A0A803NTE9_CANSA</name>
<sequence length="171" mass="19445">MRRKRGAENGLTNEKTSTSHPHIANFKELWMDGGEYTWCNGLHNNLVLRNWTGLWLIRIGSTKFGPPKLLFLPSGGTSNHRPLMININKDHNNPTRNLNGDPDSTMRPSLTMEDILNRVFLVAFPSKITTYLEDFTKEDVKAAIGQIHPPSKLRKDGSPGLFYHNHWEAGR</sequence>
<protein>
    <submittedName>
        <fullName evidence="1">Uncharacterized protein</fullName>
    </submittedName>
</protein>
<dbReference type="EnsemblPlants" id="evm.model.02.1384">
    <property type="protein sequence ID" value="cds.evm.model.02.1384"/>
    <property type="gene ID" value="evm.TU.02.1384"/>
</dbReference>
<keyword evidence="2" id="KW-1185">Reference proteome</keyword>
<dbReference type="AlphaFoldDB" id="A0A803NTE9"/>
<accession>A0A803NTE9</accession>
<evidence type="ECO:0000313" key="2">
    <source>
        <dbReference type="Proteomes" id="UP000596661"/>
    </source>
</evidence>
<reference evidence="1" key="1">
    <citation type="submission" date="2018-11" db="EMBL/GenBank/DDBJ databases">
        <authorList>
            <person name="Grassa J C."/>
        </authorList>
    </citation>
    <scope>NUCLEOTIDE SEQUENCE [LARGE SCALE GENOMIC DNA]</scope>
</reference>
<organism evidence="1 2">
    <name type="scientific">Cannabis sativa</name>
    <name type="common">Hemp</name>
    <name type="synonym">Marijuana</name>
    <dbReference type="NCBI Taxonomy" id="3483"/>
    <lineage>
        <taxon>Eukaryota</taxon>
        <taxon>Viridiplantae</taxon>
        <taxon>Streptophyta</taxon>
        <taxon>Embryophyta</taxon>
        <taxon>Tracheophyta</taxon>
        <taxon>Spermatophyta</taxon>
        <taxon>Magnoliopsida</taxon>
        <taxon>eudicotyledons</taxon>
        <taxon>Gunneridae</taxon>
        <taxon>Pentapetalae</taxon>
        <taxon>rosids</taxon>
        <taxon>fabids</taxon>
        <taxon>Rosales</taxon>
        <taxon>Cannabaceae</taxon>
        <taxon>Cannabis</taxon>
    </lineage>
</organism>
<dbReference type="Proteomes" id="UP000596661">
    <property type="component" value="Chromosome 2"/>
</dbReference>
<reference evidence="1" key="2">
    <citation type="submission" date="2021-03" db="UniProtKB">
        <authorList>
            <consortium name="EnsemblPlants"/>
        </authorList>
    </citation>
    <scope>IDENTIFICATION</scope>
</reference>
<proteinExistence type="predicted"/>
<evidence type="ECO:0000313" key="1">
    <source>
        <dbReference type="EnsemblPlants" id="cds.evm.model.02.1384"/>
    </source>
</evidence>
<dbReference type="Gramene" id="evm.model.02.1384">
    <property type="protein sequence ID" value="cds.evm.model.02.1384"/>
    <property type="gene ID" value="evm.TU.02.1384"/>
</dbReference>
<dbReference type="EMBL" id="UZAU01000185">
    <property type="status" value="NOT_ANNOTATED_CDS"/>
    <property type="molecule type" value="Genomic_DNA"/>
</dbReference>